<feature type="domain" description="S-adenosyl-l-methionine hydroxide adenosyltransferase C-terminal" evidence="4">
    <location>
        <begin position="174"/>
        <end position="254"/>
    </location>
</feature>
<evidence type="ECO:0000256" key="2">
    <source>
        <dbReference type="ARBA" id="ARBA00024035"/>
    </source>
</evidence>
<comment type="caution">
    <text evidence="5">The sequence shown here is derived from an EMBL/GenBank/DDBJ whole genome shotgun (WGS) entry which is preliminary data.</text>
</comment>
<feature type="domain" description="S-adenosyl-l-methionine hydroxide adenosyltransferase N-terminal" evidence="3">
    <location>
        <begin position="3"/>
        <end position="149"/>
    </location>
</feature>
<dbReference type="Gene3D" id="2.40.30.90">
    <property type="entry name" value="Bacterial fluorinating enzyme like"/>
    <property type="match status" value="1"/>
</dbReference>
<dbReference type="PANTHER" id="PTHR35092:SF1">
    <property type="entry name" value="CHLORINASE MJ1651"/>
    <property type="match status" value="1"/>
</dbReference>
<evidence type="ECO:0008006" key="7">
    <source>
        <dbReference type="Google" id="ProtNLM"/>
    </source>
</evidence>
<dbReference type="OrthoDB" id="9792195at2"/>
<keyword evidence="1" id="KW-0949">S-adenosyl-L-methionine</keyword>
<dbReference type="Proteomes" id="UP000185860">
    <property type="component" value="Unassembled WGS sequence"/>
</dbReference>
<evidence type="ECO:0000256" key="1">
    <source>
        <dbReference type="ARBA" id="ARBA00022691"/>
    </source>
</evidence>
<dbReference type="InterPro" id="IPR023227">
    <property type="entry name" value="SAM_OH_AdoTrfase_C_sf"/>
</dbReference>
<reference evidence="5 6" key="1">
    <citation type="submission" date="2016-11" db="EMBL/GenBank/DDBJ databases">
        <title>Draft Genome Sequences of Nine Cyanobacterial Strains from Diverse Habitats.</title>
        <authorList>
            <person name="Zhu T."/>
            <person name="Hou S."/>
            <person name="Lu X."/>
            <person name="Hess W.R."/>
        </authorList>
    </citation>
    <scope>NUCLEOTIDE SEQUENCE [LARGE SCALE GENOMIC DNA]</scope>
    <source>
        <strain evidence="5 6">IAM M-71</strain>
    </source>
</reference>
<organism evidence="5 6">
    <name type="scientific">[Phormidium ambiguum] IAM M-71</name>
    <dbReference type="NCBI Taxonomy" id="454136"/>
    <lineage>
        <taxon>Bacteria</taxon>
        <taxon>Bacillati</taxon>
        <taxon>Cyanobacteriota</taxon>
        <taxon>Cyanophyceae</taxon>
        <taxon>Oscillatoriophycideae</taxon>
        <taxon>Aerosakkonematales</taxon>
        <taxon>Aerosakkonemataceae</taxon>
        <taxon>Floridanema</taxon>
    </lineage>
</organism>
<evidence type="ECO:0000313" key="6">
    <source>
        <dbReference type="Proteomes" id="UP000185860"/>
    </source>
</evidence>
<protein>
    <recommendedName>
        <fullName evidence="7">SAM-dependent chlorinase/fluorinase</fullName>
    </recommendedName>
</protein>
<dbReference type="Gene3D" id="3.40.50.10790">
    <property type="entry name" value="S-adenosyl-l-methionine hydroxide adenosyltransferase, N-terminal"/>
    <property type="match status" value="1"/>
</dbReference>
<dbReference type="PIRSF" id="PIRSF006779">
    <property type="entry name" value="UCP006779"/>
    <property type="match status" value="1"/>
</dbReference>
<dbReference type="Pfam" id="PF01887">
    <property type="entry name" value="SAM_HAT_N"/>
    <property type="match status" value="1"/>
</dbReference>
<dbReference type="RefSeq" id="WP_073594690.1">
    <property type="nucleotide sequence ID" value="NZ_MRCE01000015.1"/>
</dbReference>
<dbReference type="SUPFAM" id="SSF101852">
    <property type="entry name" value="Bacterial fluorinating enzyme, C-terminal domain"/>
    <property type="match status" value="1"/>
</dbReference>
<dbReference type="SUPFAM" id="SSF102522">
    <property type="entry name" value="Bacterial fluorinating enzyme, N-terminal domain"/>
    <property type="match status" value="1"/>
</dbReference>
<dbReference type="InterPro" id="IPR023228">
    <property type="entry name" value="SAM_OH_AdoTrfase_N_sf"/>
</dbReference>
<dbReference type="EMBL" id="MRCE01000015">
    <property type="protein sequence ID" value="OKH36725.1"/>
    <property type="molecule type" value="Genomic_DNA"/>
</dbReference>
<proteinExistence type="inferred from homology"/>
<evidence type="ECO:0000259" key="4">
    <source>
        <dbReference type="Pfam" id="PF20257"/>
    </source>
</evidence>
<name>A0A1U7IHW7_9CYAN</name>
<dbReference type="InterPro" id="IPR046470">
    <property type="entry name" value="SAM_HAT_C"/>
</dbReference>
<sequence>MIVTLLTDFGLSDVYVGVMKGVIAKINPTLKVIDLTHDIPPQNLAAARFCLMNSVPYFPEKTIHIAVVDPGVGSSRRCVAIKFAGGFLVGPDNGIFSGVISQNPAISAVELTNSFYWRTASPSTTFHGRDIFAAVGAHLASGVPLTELGTAINPESLVELAIVECQEKEGIVEGCIQYIDRFGNLITNIQGNLVIGKIWAVEIAGVNISGKKTYSDSPIGTLIALVGSHGWVEIAINNGNAQSQLQLNYGDEVKVLLK</sequence>
<evidence type="ECO:0000259" key="3">
    <source>
        <dbReference type="Pfam" id="PF01887"/>
    </source>
</evidence>
<dbReference type="InterPro" id="IPR002747">
    <property type="entry name" value="SAM_OH_AdoTrfase"/>
</dbReference>
<dbReference type="STRING" id="454136.NIES2119_16755"/>
<dbReference type="InterPro" id="IPR046469">
    <property type="entry name" value="SAM_HAT_N"/>
</dbReference>
<evidence type="ECO:0000313" key="5">
    <source>
        <dbReference type="EMBL" id="OKH36725.1"/>
    </source>
</evidence>
<dbReference type="PANTHER" id="PTHR35092">
    <property type="entry name" value="CHLORINASE MJ1651"/>
    <property type="match status" value="1"/>
</dbReference>
<gene>
    <name evidence="5" type="ORF">NIES2119_16755</name>
</gene>
<dbReference type="Pfam" id="PF20257">
    <property type="entry name" value="SAM_HAT_C"/>
    <property type="match status" value="1"/>
</dbReference>
<accession>A0A1U7IHW7</accession>
<dbReference type="AlphaFoldDB" id="A0A1U7IHW7"/>
<comment type="similarity">
    <text evidence="2">Belongs to the SAM hydrolase / SAM-dependent halogenase family.</text>
</comment>